<dbReference type="Pfam" id="PF03631">
    <property type="entry name" value="Virul_fac_BrkB"/>
    <property type="match status" value="1"/>
</dbReference>
<dbReference type="PANTHER" id="PTHR30213:SF0">
    <property type="entry name" value="UPF0761 MEMBRANE PROTEIN YIHY"/>
    <property type="match status" value="1"/>
</dbReference>
<dbReference type="NCBIfam" id="TIGR00765">
    <property type="entry name" value="yihY_not_rbn"/>
    <property type="match status" value="1"/>
</dbReference>
<dbReference type="GO" id="GO:0005886">
    <property type="term" value="C:plasma membrane"/>
    <property type="evidence" value="ECO:0007669"/>
    <property type="project" value="UniProtKB-SubCell"/>
</dbReference>
<evidence type="ECO:0000256" key="2">
    <source>
        <dbReference type="ARBA" id="ARBA00022475"/>
    </source>
</evidence>
<gene>
    <name evidence="7" type="ORF">IAC56_00580</name>
</gene>
<keyword evidence="2" id="KW-1003">Cell membrane</keyword>
<feature type="transmembrane region" description="Helical" evidence="6">
    <location>
        <begin position="101"/>
        <end position="124"/>
    </location>
</feature>
<sequence length="417" mass="46500">MVWDLNLSHYKQRPFKEVVKELAEFVLVRIQETQLNQVASSLTLTSVLSLVPLVAVILVSFAVFPAFAERRAEMEALLFSSLLPEVYSQQIIGYVKSFAEHAQGLTIFGLAGLTLTSLMLINTVDATLNRIFHVRQMRPAMQRVLIYWALLTLGPIAMGFSLLLTNVITQIEFGVESLLPGWVFMIIQLLVQSFMYAALYVYVPNCKVKWVDAFVGGLLVTVVGVAIKWCFSYYLSTGPLTTIYGSFVLIPVVLLWIYISWLLVLSGAAIAATIPMLTSGRYSDMNKTGNDFITGVALLHELMLAQEKGEPSVSIHVLCKAVDSYPEAAGAILERLADVGYVGKLQDDRKYDEHWSLLVSPQTTTLSAAFDALVVDPSNSLIAKENSPLYDWYCLVTDAEWKKRPMVETLRFIHPIN</sequence>
<feature type="transmembrane region" description="Helical" evidence="6">
    <location>
        <begin position="255"/>
        <end position="277"/>
    </location>
</feature>
<comment type="subcellular location">
    <subcellularLocation>
        <location evidence="1">Cell membrane</location>
        <topology evidence="1">Multi-pass membrane protein</topology>
    </subcellularLocation>
</comment>
<dbReference type="InterPro" id="IPR017039">
    <property type="entry name" value="Virul_fac_BrkB"/>
</dbReference>
<organism evidence="7 8">
    <name type="scientific">Candidatus Aphodousia faecigallinarum</name>
    <dbReference type="NCBI Taxonomy" id="2840677"/>
    <lineage>
        <taxon>Bacteria</taxon>
        <taxon>Pseudomonadati</taxon>
        <taxon>Pseudomonadota</taxon>
        <taxon>Betaproteobacteria</taxon>
        <taxon>Burkholderiales</taxon>
        <taxon>Sutterellaceae</taxon>
        <taxon>Sutterellaceae incertae sedis</taxon>
        <taxon>Candidatus Aphodousia</taxon>
    </lineage>
</organism>
<keyword evidence="3 6" id="KW-0812">Transmembrane</keyword>
<reference evidence="7" key="1">
    <citation type="submission" date="2020-10" db="EMBL/GenBank/DDBJ databases">
        <authorList>
            <person name="Gilroy R."/>
        </authorList>
    </citation>
    <scope>NUCLEOTIDE SEQUENCE</scope>
    <source>
        <strain evidence="7">7463</strain>
    </source>
</reference>
<evidence type="ECO:0000256" key="4">
    <source>
        <dbReference type="ARBA" id="ARBA00022989"/>
    </source>
</evidence>
<feature type="transmembrane region" description="Helical" evidence="6">
    <location>
        <begin position="210"/>
        <end position="235"/>
    </location>
</feature>
<feature type="transmembrane region" description="Helical" evidence="6">
    <location>
        <begin position="42"/>
        <end position="64"/>
    </location>
</feature>
<name>A0A9D1IH15_9BURK</name>
<feature type="transmembrane region" description="Helical" evidence="6">
    <location>
        <begin position="145"/>
        <end position="169"/>
    </location>
</feature>
<dbReference type="EMBL" id="DVMY01000016">
    <property type="protein sequence ID" value="HIU36765.1"/>
    <property type="molecule type" value="Genomic_DNA"/>
</dbReference>
<evidence type="ECO:0000313" key="8">
    <source>
        <dbReference type="Proteomes" id="UP000824083"/>
    </source>
</evidence>
<dbReference type="AlphaFoldDB" id="A0A9D1IH15"/>
<evidence type="ECO:0000256" key="6">
    <source>
        <dbReference type="SAM" id="Phobius"/>
    </source>
</evidence>
<dbReference type="PANTHER" id="PTHR30213">
    <property type="entry name" value="INNER MEMBRANE PROTEIN YHJD"/>
    <property type="match status" value="1"/>
</dbReference>
<evidence type="ECO:0000256" key="5">
    <source>
        <dbReference type="ARBA" id="ARBA00023136"/>
    </source>
</evidence>
<keyword evidence="4 6" id="KW-1133">Transmembrane helix</keyword>
<accession>A0A9D1IH15</accession>
<feature type="transmembrane region" description="Helical" evidence="6">
    <location>
        <begin position="181"/>
        <end position="203"/>
    </location>
</feature>
<dbReference type="Proteomes" id="UP000824083">
    <property type="component" value="Unassembled WGS sequence"/>
</dbReference>
<evidence type="ECO:0000313" key="7">
    <source>
        <dbReference type="EMBL" id="HIU36765.1"/>
    </source>
</evidence>
<evidence type="ECO:0000256" key="3">
    <source>
        <dbReference type="ARBA" id="ARBA00022692"/>
    </source>
</evidence>
<keyword evidence="5 6" id="KW-0472">Membrane</keyword>
<comment type="caution">
    <text evidence="7">The sequence shown here is derived from an EMBL/GenBank/DDBJ whole genome shotgun (WGS) entry which is preliminary data.</text>
</comment>
<proteinExistence type="predicted"/>
<evidence type="ECO:0000256" key="1">
    <source>
        <dbReference type="ARBA" id="ARBA00004651"/>
    </source>
</evidence>
<protein>
    <submittedName>
        <fullName evidence="7">YihY family inner membrane protein</fullName>
    </submittedName>
</protein>
<reference evidence="7" key="2">
    <citation type="journal article" date="2021" name="PeerJ">
        <title>Extensive microbial diversity within the chicken gut microbiome revealed by metagenomics and culture.</title>
        <authorList>
            <person name="Gilroy R."/>
            <person name="Ravi A."/>
            <person name="Getino M."/>
            <person name="Pursley I."/>
            <person name="Horton D.L."/>
            <person name="Alikhan N.F."/>
            <person name="Baker D."/>
            <person name="Gharbi K."/>
            <person name="Hall N."/>
            <person name="Watson M."/>
            <person name="Adriaenssens E.M."/>
            <person name="Foster-Nyarko E."/>
            <person name="Jarju S."/>
            <person name="Secka A."/>
            <person name="Antonio M."/>
            <person name="Oren A."/>
            <person name="Chaudhuri R.R."/>
            <person name="La Ragione R."/>
            <person name="Hildebrand F."/>
            <person name="Pallen M.J."/>
        </authorList>
    </citation>
    <scope>NUCLEOTIDE SEQUENCE</scope>
    <source>
        <strain evidence="7">7463</strain>
    </source>
</reference>